<dbReference type="Gene3D" id="1.10.510.10">
    <property type="entry name" value="Transferase(Phosphotransferase) domain 1"/>
    <property type="match status" value="1"/>
</dbReference>
<dbReference type="InterPro" id="IPR011009">
    <property type="entry name" value="Kinase-like_dom_sf"/>
</dbReference>
<dbReference type="Pfam" id="PF07714">
    <property type="entry name" value="PK_Tyr_Ser-Thr"/>
    <property type="match status" value="1"/>
</dbReference>
<dbReference type="SUPFAM" id="SSF56112">
    <property type="entry name" value="Protein kinase-like (PK-like)"/>
    <property type="match status" value="1"/>
</dbReference>
<evidence type="ECO:0000259" key="8">
    <source>
        <dbReference type="PROSITE" id="PS50011"/>
    </source>
</evidence>
<dbReference type="GO" id="GO:0005524">
    <property type="term" value="F:ATP binding"/>
    <property type="evidence" value="ECO:0007669"/>
    <property type="project" value="InterPro"/>
</dbReference>
<evidence type="ECO:0000256" key="3">
    <source>
        <dbReference type="ARBA" id="ARBA00022989"/>
    </source>
</evidence>
<dbReference type="Gene3D" id="3.30.200.20">
    <property type="entry name" value="Phosphorylase Kinase, domain 1"/>
    <property type="match status" value="1"/>
</dbReference>
<feature type="signal peptide" evidence="7">
    <location>
        <begin position="1"/>
        <end position="16"/>
    </location>
</feature>
<name>A0A0A9HL51_ARUDO</name>
<dbReference type="FunFam" id="3.30.200.20:FF:000489">
    <property type="entry name" value="Inactive receptor-like serine/threonine-protein kinase"/>
    <property type="match status" value="1"/>
</dbReference>
<dbReference type="GO" id="GO:0012505">
    <property type="term" value="C:endomembrane system"/>
    <property type="evidence" value="ECO:0007669"/>
    <property type="project" value="UniProtKB-SubCell"/>
</dbReference>
<dbReference type="EMBL" id="GBRH01162315">
    <property type="protein sequence ID" value="JAE35581.1"/>
    <property type="molecule type" value="Transcribed_RNA"/>
</dbReference>
<comment type="subcellular location">
    <subcellularLocation>
        <location evidence="5">Endomembrane system</location>
        <topology evidence="5">Single-pass type I membrane protein</topology>
    </subcellularLocation>
</comment>
<dbReference type="InterPro" id="IPR000719">
    <property type="entry name" value="Prot_kinase_dom"/>
</dbReference>
<dbReference type="PANTHER" id="PTHR46084">
    <property type="entry name" value="PROTEIN MALE DISCOVERER 2"/>
    <property type="match status" value="1"/>
</dbReference>
<dbReference type="PANTHER" id="PTHR46084:SF23">
    <property type="entry name" value="OS07G0693000 PROTEIN"/>
    <property type="match status" value="1"/>
</dbReference>
<accession>A0A0A9HL51</accession>
<feature type="domain" description="Protein kinase" evidence="8">
    <location>
        <begin position="276"/>
        <end position="537"/>
    </location>
</feature>
<dbReference type="PROSITE" id="PS50011">
    <property type="entry name" value="PROTEIN_KINASE_DOM"/>
    <property type="match status" value="1"/>
</dbReference>
<evidence type="ECO:0000256" key="6">
    <source>
        <dbReference type="SAM" id="MobiDB-lite"/>
    </source>
</evidence>
<feature type="chain" id="PRO_5002046661" description="Protein kinase domain-containing protein" evidence="7">
    <location>
        <begin position="17"/>
        <end position="565"/>
    </location>
</feature>
<protein>
    <recommendedName>
        <fullName evidence="8">Protein kinase domain-containing protein</fullName>
    </recommendedName>
</protein>
<evidence type="ECO:0000313" key="9">
    <source>
        <dbReference type="EMBL" id="JAE35581.1"/>
    </source>
</evidence>
<reference evidence="9" key="2">
    <citation type="journal article" date="2015" name="Data Brief">
        <title>Shoot transcriptome of the giant reed, Arundo donax.</title>
        <authorList>
            <person name="Barrero R.A."/>
            <person name="Guerrero F.D."/>
            <person name="Moolhuijzen P."/>
            <person name="Goolsby J.A."/>
            <person name="Tidwell J."/>
            <person name="Bellgard S.E."/>
            <person name="Bellgard M.I."/>
        </authorList>
    </citation>
    <scope>NUCLEOTIDE SEQUENCE</scope>
    <source>
        <tissue evidence="9">Shoot tissue taken approximately 20 cm above the soil surface</tissue>
    </source>
</reference>
<dbReference type="AlphaFoldDB" id="A0A0A9HL51"/>
<evidence type="ECO:0000256" key="2">
    <source>
        <dbReference type="ARBA" id="ARBA00022729"/>
    </source>
</evidence>
<feature type="compositionally biased region" description="Low complexity" evidence="6">
    <location>
        <begin position="163"/>
        <end position="185"/>
    </location>
</feature>
<evidence type="ECO:0000256" key="7">
    <source>
        <dbReference type="SAM" id="SignalP"/>
    </source>
</evidence>
<organism evidence="9">
    <name type="scientific">Arundo donax</name>
    <name type="common">Giant reed</name>
    <name type="synonym">Donax arundinaceus</name>
    <dbReference type="NCBI Taxonomy" id="35708"/>
    <lineage>
        <taxon>Eukaryota</taxon>
        <taxon>Viridiplantae</taxon>
        <taxon>Streptophyta</taxon>
        <taxon>Embryophyta</taxon>
        <taxon>Tracheophyta</taxon>
        <taxon>Spermatophyta</taxon>
        <taxon>Magnoliopsida</taxon>
        <taxon>Liliopsida</taxon>
        <taxon>Poales</taxon>
        <taxon>Poaceae</taxon>
        <taxon>PACMAD clade</taxon>
        <taxon>Arundinoideae</taxon>
        <taxon>Arundineae</taxon>
        <taxon>Arundo</taxon>
    </lineage>
</organism>
<dbReference type="InterPro" id="IPR001245">
    <property type="entry name" value="Ser-Thr/Tyr_kinase_cat_dom"/>
</dbReference>
<keyword evidence="2 7" id="KW-0732">Signal</keyword>
<keyword evidence="3" id="KW-1133">Transmembrane helix</keyword>
<sequence>MAWAQKLLLWPRPTFSLPFTRFLLPDLIIRHQTPHSSSRAPPPMPLPPVLALPFFFERNALAAAFASEASPSLAVGFFFLAATRHCSAAIEVLEGADAGESSSSRQAALHHGIVNARRLLEIGGRNHNAPLPQPHVHAHNHKKRKRQAKIITPAPAPSPSPSPSASVPAISPSGSHPLAAPPHLLRPWPSTPQAKPDPEVGAPVHAPHRHSWRNYSMVTAGSAVILIMAAASVIYCRAKKVGTVRPWATGLSGQLQRAFVTGVPALKRSELEGACEDFSNIIGSMPSCMLYKGTLSSGVEIAVVSSSITSLKDWSKECESHYRKKITSLSKVSHKNFMNLLGYCEEDHPFTRAMVFEYAPNGTLFEHLHVREAENLDWTTRLRISMGIAYCLEHMHQLNPPVVPRNFDSSTIYLTDDFAAKVSDLDFWNDTKGSKSTSATDDSSTFDVDSMVHQYGIILLEILTGKLPFSEEDGSLEVWASRYFDGNMSLAELIDSSLSSFPEEPARALCEVARFCIDPDPEKRPQMAQVTARMKEITALGPEGTTPKVSPLWWAELEIMSSETS</sequence>
<evidence type="ECO:0000256" key="1">
    <source>
        <dbReference type="ARBA" id="ARBA00022692"/>
    </source>
</evidence>
<feature type="compositionally biased region" description="Basic residues" evidence="6">
    <location>
        <begin position="136"/>
        <end position="148"/>
    </location>
</feature>
<keyword evidence="4" id="KW-0472">Membrane</keyword>
<proteinExistence type="predicted"/>
<reference evidence="9" key="1">
    <citation type="submission" date="2014-09" db="EMBL/GenBank/DDBJ databases">
        <authorList>
            <person name="Magalhaes I.L.F."/>
            <person name="Oliveira U."/>
            <person name="Santos F.R."/>
            <person name="Vidigal T.H.D.A."/>
            <person name="Brescovit A.D."/>
            <person name="Santos A.J."/>
        </authorList>
    </citation>
    <scope>NUCLEOTIDE SEQUENCE</scope>
    <source>
        <tissue evidence="9">Shoot tissue taken approximately 20 cm above the soil surface</tissue>
    </source>
</reference>
<feature type="region of interest" description="Disordered" evidence="6">
    <location>
        <begin position="124"/>
        <end position="206"/>
    </location>
</feature>
<evidence type="ECO:0000256" key="5">
    <source>
        <dbReference type="ARBA" id="ARBA00046288"/>
    </source>
</evidence>
<evidence type="ECO:0000256" key="4">
    <source>
        <dbReference type="ARBA" id="ARBA00023136"/>
    </source>
</evidence>
<keyword evidence="1" id="KW-0812">Transmembrane</keyword>
<dbReference type="GO" id="GO:0004672">
    <property type="term" value="F:protein kinase activity"/>
    <property type="evidence" value="ECO:0007669"/>
    <property type="project" value="InterPro"/>
</dbReference>